<dbReference type="GO" id="GO:0006189">
    <property type="term" value="P:'de novo' IMP biosynthetic process"/>
    <property type="evidence" value="ECO:0007669"/>
    <property type="project" value="InterPro"/>
</dbReference>
<feature type="non-terminal residue" evidence="2">
    <location>
        <position position="113"/>
    </location>
</feature>
<proteinExistence type="predicted"/>
<dbReference type="Pfam" id="PF01842">
    <property type="entry name" value="ACT"/>
    <property type="match status" value="1"/>
</dbReference>
<dbReference type="CDD" id="cd04875">
    <property type="entry name" value="ACT_F4HF-DF"/>
    <property type="match status" value="1"/>
</dbReference>
<evidence type="ECO:0000259" key="1">
    <source>
        <dbReference type="PROSITE" id="PS51671"/>
    </source>
</evidence>
<dbReference type="InterPro" id="IPR045865">
    <property type="entry name" value="ACT-like_dom_sf"/>
</dbReference>
<feature type="domain" description="ACT" evidence="1">
    <location>
        <begin position="12"/>
        <end position="95"/>
    </location>
</feature>
<dbReference type="PROSITE" id="PS51671">
    <property type="entry name" value="ACT"/>
    <property type="match status" value="1"/>
</dbReference>
<dbReference type="InterPro" id="IPR004810">
    <property type="entry name" value="PurU"/>
</dbReference>
<protein>
    <submittedName>
        <fullName evidence="2">ACT domain-containing protein</fullName>
    </submittedName>
</protein>
<dbReference type="Proteomes" id="UP000578030">
    <property type="component" value="Unassembled WGS sequence"/>
</dbReference>
<dbReference type="AlphaFoldDB" id="A0A7W4PKJ6"/>
<gene>
    <name evidence="2" type="ORF">HLH28_06040</name>
</gene>
<dbReference type="InterPro" id="IPR044074">
    <property type="entry name" value="PurU_ACT"/>
</dbReference>
<comment type="caution">
    <text evidence="2">The sequence shown here is derived from an EMBL/GenBank/DDBJ whole genome shotgun (WGS) entry which is preliminary data.</text>
</comment>
<dbReference type="PANTHER" id="PTHR42706">
    <property type="entry name" value="FORMYLTETRAHYDROFOLATE DEFORMYLASE"/>
    <property type="match status" value="1"/>
</dbReference>
<dbReference type="SUPFAM" id="SSF55021">
    <property type="entry name" value="ACT-like"/>
    <property type="match status" value="1"/>
</dbReference>
<name>A0A7W4PKJ6_9PROT</name>
<dbReference type="PRINTS" id="PR01575">
    <property type="entry name" value="FFH4HYDRLASE"/>
</dbReference>
<sequence length="113" mass="12698">MPSEAQGRVAYTLTLSCFNRPGIVAAIGQLLFDLGMNITEAQQFDDTESRHFFMRVVFGPVDPDAVSDVPRAALAGLAERFGMDWTLKDNRTRTKVLLMVSKFDHCLVDLLYR</sequence>
<dbReference type="InterPro" id="IPR002912">
    <property type="entry name" value="ACT_dom"/>
</dbReference>
<evidence type="ECO:0000313" key="2">
    <source>
        <dbReference type="EMBL" id="MBB2201145.1"/>
    </source>
</evidence>
<accession>A0A7W4PKJ6</accession>
<organism evidence="2 3">
    <name type="scientific">Gluconacetobacter tumulisoli</name>
    <dbReference type="NCBI Taxonomy" id="1286189"/>
    <lineage>
        <taxon>Bacteria</taxon>
        <taxon>Pseudomonadati</taxon>
        <taxon>Pseudomonadota</taxon>
        <taxon>Alphaproteobacteria</taxon>
        <taxon>Acetobacterales</taxon>
        <taxon>Acetobacteraceae</taxon>
        <taxon>Gluconacetobacter</taxon>
    </lineage>
</organism>
<dbReference type="EMBL" id="JABEQM010000004">
    <property type="protein sequence ID" value="MBB2201145.1"/>
    <property type="molecule type" value="Genomic_DNA"/>
</dbReference>
<dbReference type="GO" id="GO:0008864">
    <property type="term" value="F:formyltetrahydrofolate deformylase activity"/>
    <property type="evidence" value="ECO:0007669"/>
    <property type="project" value="InterPro"/>
</dbReference>
<keyword evidence="3" id="KW-1185">Reference proteome</keyword>
<reference evidence="2 3" key="1">
    <citation type="submission" date="2020-04" db="EMBL/GenBank/DDBJ databases">
        <title>Description of novel Gluconacetobacter.</title>
        <authorList>
            <person name="Sombolestani A."/>
        </authorList>
    </citation>
    <scope>NUCLEOTIDE SEQUENCE [LARGE SCALE GENOMIC DNA]</scope>
    <source>
        <strain evidence="2 3">LMG 27802</strain>
    </source>
</reference>
<dbReference type="Gene3D" id="3.30.70.260">
    <property type="match status" value="1"/>
</dbReference>
<evidence type="ECO:0000313" key="3">
    <source>
        <dbReference type="Proteomes" id="UP000578030"/>
    </source>
</evidence>
<dbReference type="PANTHER" id="PTHR42706:SF1">
    <property type="entry name" value="FORMYLTETRAHYDROFOLATE DEFORMYLASE 2, MITOCHONDRIAL"/>
    <property type="match status" value="1"/>
</dbReference>